<comment type="similarity">
    <text evidence="1">Belongs to the ROK (NagC/XylR) family.</text>
</comment>
<gene>
    <name evidence="2" type="ORF">WDU93_12085</name>
</gene>
<evidence type="ECO:0000313" key="3">
    <source>
        <dbReference type="Proteomes" id="UP001366085"/>
    </source>
</evidence>
<dbReference type="Proteomes" id="UP001366085">
    <property type="component" value="Unassembled WGS sequence"/>
</dbReference>
<protein>
    <submittedName>
        <fullName evidence="2">ROK family protein</fullName>
    </submittedName>
</protein>
<dbReference type="EMBL" id="JBBDGN010000012">
    <property type="protein sequence ID" value="MEJ1092422.1"/>
    <property type="molecule type" value="Genomic_DNA"/>
</dbReference>
<dbReference type="InterPro" id="IPR043129">
    <property type="entry name" value="ATPase_NBD"/>
</dbReference>
<accession>A0ABU8LM63</accession>
<reference evidence="2 3" key="1">
    <citation type="submission" date="2024-02" db="EMBL/GenBank/DDBJ databases">
        <authorList>
            <person name="Saticioglu I.B."/>
        </authorList>
    </citation>
    <scope>NUCLEOTIDE SEQUENCE [LARGE SCALE GENOMIC DNA]</scope>
    <source>
        <strain evidence="2 3">Mu-43</strain>
    </source>
</reference>
<evidence type="ECO:0000313" key="2">
    <source>
        <dbReference type="EMBL" id="MEJ1092422.1"/>
    </source>
</evidence>
<dbReference type="SUPFAM" id="SSF53067">
    <property type="entry name" value="Actin-like ATPase domain"/>
    <property type="match status" value="1"/>
</dbReference>
<dbReference type="Pfam" id="PF00480">
    <property type="entry name" value="ROK"/>
    <property type="match status" value="1"/>
</dbReference>
<evidence type="ECO:0000256" key="1">
    <source>
        <dbReference type="ARBA" id="ARBA00006479"/>
    </source>
</evidence>
<sequence>MHPTSPIPDVVRDVSGERLAAAAGIGAGIPVLAFDVGGTDIKSALFDADGTAVGLRRTPTPTGGADSPARLIARLQELADELRAQHPHLAPAAVGLIVPGIVDAEAGVGVFSSNLGWRDAPLRALAEDAFDLPVAFDHDVRTAAWAEHVIGGARAYQDAVVLIIGTGIAGTLLFDGRPYTAGGYAGEIGHSPIGDWPCPCGARGCLEAIASAGAIARRYAEASGRTPDGAKEVIALAASGDEIAARVWDEALDALALSAAQLTAVIAPEAIVIGGGLSRAGGALFDELHARLVDRLSFHRIPALVPAELLGNAGILGSALIARALVEGER</sequence>
<organism evidence="2 3">
    <name type="scientific">Microbacterium istanbulense</name>
    <dbReference type="NCBI Taxonomy" id="3122049"/>
    <lineage>
        <taxon>Bacteria</taxon>
        <taxon>Bacillati</taxon>
        <taxon>Actinomycetota</taxon>
        <taxon>Actinomycetes</taxon>
        <taxon>Micrococcales</taxon>
        <taxon>Microbacteriaceae</taxon>
        <taxon>Microbacterium</taxon>
    </lineage>
</organism>
<keyword evidence="3" id="KW-1185">Reference proteome</keyword>
<name>A0ABU8LM63_9MICO</name>
<dbReference type="Gene3D" id="3.30.420.40">
    <property type="match status" value="2"/>
</dbReference>
<proteinExistence type="inferred from homology"/>
<dbReference type="InterPro" id="IPR000600">
    <property type="entry name" value="ROK"/>
</dbReference>
<dbReference type="PANTHER" id="PTHR18964">
    <property type="entry name" value="ROK (REPRESSOR, ORF, KINASE) FAMILY"/>
    <property type="match status" value="1"/>
</dbReference>
<dbReference type="RefSeq" id="WP_337320956.1">
    <property type="nucleotide sequence ID" value="NZ_JBBDGN010000012.1"/>
</dbReference>
<comment type="caution">
    <text evidence="2">The sequence shown here is derived from an EMBL/GenBank/DDBJ whole genome shotgun (WGS) entry which is preliminary data.</text>
</comment>
<dbReference type="PANTHER" id="PTHR18964:SF149">
    <property type="entry name" value="BIFUNCTIONAL UDP-N-ACETYLGLUCOSAMINE 2-EPIMERASE_N-ACETYLMANNOSAMINE KINASE"/>
    <property type="match status" value="1"/>
</dbReference>